<organism evidence="1">
    <name type="scientific">bioreactor metagenome</name>
    <dbReference type="NCBI Taxonomy" id="1076179"/>
    <lineage>
        <taxon>unclassified sequences</taxon>
        <taxon>metagenomes</taxon>
        <taxon>ecological metagenomes</taxon>
    </lineage>
</organism>
<dbReference type="AlphaFoldDB" id="A0A645J1E5"/>
<accession>A0A645J1E5</accession>
<dbReference type="EMBL" id="VSSQ01122451">
    <property type="protein sequence ID" value="MPN54324.1"/>
    <property type="molecule type" value="Genomic_DNA"/>
</dbReference>
<gene>
    <name evidence="1" type="ORF">SDC9_201994</name>
</gene>
<name>A0A645J1E5_9ZZZZ</name>
<reference evidence="1" key="1">
    <citation type="submission" date="2019-08" db="EMBL/GenBank/DDBJ databases">
        <authorList>
            <person name="Kucharzyk K."/>
            <person name="Murdoch R.W."/>
            <person name="Higgins S."/>
            <person name="Loffler F."/>
        </authorList>
    </citation>
    <scope>NUCLEOTIDE SEQUENCE</scope>
</reference>
<evidence type="ECO:0000313" key="1">
    <source>
        <dbReference type="EMBL" id="MPN54324.1"/>
    </source>
</evidence>
<comment type="caution">
    <text evidence="1">The sequence shown here is derived from an EMBL/GenBank/DDBJ whole genome shotgun (WGS) entry which is preliminary data.</text>
</comment>
<protein>
    <submittedName>
        <fullName evidence="1">Uncharacterized protein</fullName>
    </submittedName>
</protein>
<proteinExistence type="predicted"/>
<sequence length="148" mass="15737">MAVCIFVQLHPEAVAIRVAGGNGIERAVALGADARAGYGHAVDGDTGLVVGLLGGIVENILPVGLVNLYADFHNVLIAEQVCVFCLRRARDCRGGGSRRCGAAAGQQHGRGQKRGQSAGKRFYGRFHFHNLLVLSLCLRSYRAALKIL</sequence>